<keyword evidence="1" id="KW-0812">Transmembrane</keyword>
<dbReference type="HOGENOM" id="CLU_102949_1_1_9"/>
<feature type="transmembrane region" description="Helical" evidence="1">
    <location>
        <begin position="131"/>
        <end position="152"/>
    </location>
</feature>
<proteinExistence type="predicted"/>
<evidence type="ECO:0000256" key="1">
    <source>
        <dbReference type="SAM" id="Phobius"/>
    </source>
</evidence>
<feature type="transmembrane region" description="Helical" evidence="1">
    <location>
        <begin position="188"/>
        <end position="207"/>
    </location>
</feature>
<dbReference type="InterPro" id="IPR000326">
    <property type="entry name" value="PAP2/HPO"/>
</dbReference>
<sequence>MGEVKLIHKIKENIIPLSLMLIIPIVNIFYGILNNSNRGVYTLVTDLDKSMPFIPAFSVPYMVWYPFIIISLIYMCFKNRELYYKSLSSIIISLIVSYIIFFFFQTTVPRPEVIANDTFSGVVKFIYNTDNPYNCFPSIHVITTYIIMRYMLNNEVENNRITNIIVRILGILIILSTEFIKQHVLFDIIFAIILGEGIYNMINYYGLEMIKKCQQKKYSLLMMKKKSEI</sequence>
<dbReference type="Pfam" id="PF01569">
    <property type="entry name" value="PAP2"/>
    <property type="match status" value="1"/>
</dbReference>
<evidence type="ECO:0000313" key="3">
    <source>
        <dbReference type="EMBL" id="KIS25352.1"/>
    </source>
</evidence>
<dbReference type="Proteomes" id="UP000032250">
    <property type="component" value="Unassembled WGS sequence"/>
</dbReference>
<organism evidence="3 4">
    <name type="scientific">Clostridium botulinum B2 450</name>
    <dbReference type="NCBI Taxonomy" id="1379739"/>
    <lineage>
        <taxon>Bacteria</taxon>
        <taxon>Bacillati</taxon>
        <taxon>Bacillota</taxon>
        <taxon>Clostridia</taxon>
        <taxon>Eubacteriales</taxon>
        <taxon>Clostridiaceae</taxon>
        <taxon>Clostridium</taxon>
    </lineage>
</organism>
<gene>
    <name evidence="3" type="ORF">N495_01870</name>
</gene>
<comment type="caution">
    <text evidence="3">The sequence shown here is derived from an EMBL/GenBank/DDBJ whole genome shotgun (WGS) entry which is preliminary data.</text>
</comment>
<accession>A0A0D1BZ31</accession>
<keyword evidence="1" id="KW-1133">Transmembrane helix</keyword>
<evidence type="ECO:0000313" key="4">
    <source>
        <dbReference type="Proteomes" id="UP000032250"/>
    </source>
</evidence>
<protein>
    <submittedName>
        <fullName evidence="3">Serine/threonine protein phosphatase</fullName>
    </submittedName>
</protein>
<dbReference type="GO" id="GO:0016020">
    <property type="term" value="C:membrane"/>
    <property type="evidence" value="ECO:0007669"/>
    <property type="project" value="UniProtKB-SubCell"/>
</dbReference>
<dbReference type="SUPFAM" id="SSF48317">
    <property type="entry name" value="Acid phosphatase/Vanadium-dependent haloperoxidase"/>
    <property type="match status" value="1"/>
</dbReference>
<feature type="transmembrane region" description="Helical" evidence="1">
    <location>
        <begin position="53"/>
        <end position="75"/>
    </location>
</feature>
<feature type="transmembrane region" description="Helical" evidence="1">
    <location>
        <begin position="14"/>
        <end position="33"/>
    </location>
</feature>
<keyword evidence="1" id="KW-0472">Membrane</keyword>
<feature type="transmembrane region" description="Helical" evidence="1">
    <location>
        <begin position="82"/>
        <end position="104"/>
    </location>
</feature>
<name>A0A0D1BZ31_CLOBO</name>
<dbReference type="PATRIC" id="fig|1379739.3.peg.680"/>
<dbReference type="AlphaFoldDB" id="A0A0D1BZ31"/>
<feature type="domain" description="Phosphatidic acid phosphatase type 2/haloperoxidase" evidence="2">
    <location>
        <begin position="87"/>
        <end position="200"/>
    </location>
</feature>
<evidence type="ECO:0000259" key="2">
    <source>
        <dbReference type="Pfam" id="PF01569"/>
    </source>
</evidence>
<dbReference type="EMBL" id="JXSU01000006">
    <property type="protein sequence ID" value="KIS25352.1"/>
    <property type="molecule type" value="Genomic_DNA"/>
</dbReference>
<feature type="transmembrane region" description="Helical" evidence="1">
    <location>
        <begin position="164"/>
        <end position="182"/>
    </location>
</feature>
<dbReference type="InterPro" id="IPR036938">
    <property type="entry name" value="PAP2/HPO_sf"/>
</dbReference>
<reference evidence="3 4" key="1">
    <citation type="submission" date="2014-06" db="EMBL/GenBank/DDBJ databases">
        <title>Genome characterization of distinct group I Clostridium botulinum lineages.</title>
        <authorList>
            <person name="Giordani F."/>
            <person name="Anselmo A."/>
            <person name="Fillo S."/>
            <person name="Palozzi A.M."/>
            <person name="Fortunato A."/>
            <person name="Gentile B."/>
            <person name="Ciammaruconi A."/>
            <person name="Anniballi F."/>
            <person name="De Medici D."/>
            <person name="Lista F."/>
        </authorList>
    </citation>
    <scope>NUCLEOTIDE SEQUENCE [LARGE SCALE GENOMIC DNA]</scope>
    <source>
        <strain evidence="3 4">B2 450</strain>
    </source>
</reference>